<accession>A0ABY6KM70</accession>
<keyword evidence="13" id="KW-0175">Coiled coil</keyword>
<evidence type="ECO:0000256" key="14">
    <source>
        <dbReference type="SAM" id="MobiDB-lite"/>
    </source>
</evidence>
<dbReference type="Proteomes" id="UP001235939">
    <property type="component" value="Chromosome 07"/>
</dbReference>
<dbReference type="CDD" id="cd09274">
    <property type="entry name" value="RNase_HI_RT_Ty3"/>
    <property type="match status" value="1"/>
</dbReference>
<evidence type="ECO:0000256" key="11">
    <source>
        <dbReference type="ARBA" id="ARBA00023172"/>
    </source>
</evidence>
<dbReference type="Gene3D" id="1.10.340.70">
    <property type="match status" value="1"/>
</dbReference>
<proteinExistence type="predicted"/>
<feature type="region of interest" description="Disordered" evidence="14">
    <location>
        <begin position="404"/>
        <end position="452"/>
    </location>
</feature>
<evidence type="ECO:0000256" key="8">
    <source>
        <dbReference type="ARBA" id="ARBA00022918"/>
    </source>
</evidence>
<gene>
    <name evidence="17" type="ORF">LAZ67_7001321</name>
</gene>
<keyword evidence="10" id="KW-0238">DNA-binding</keyword>
<evidence type="ECO:0000256" key="10">
    <source>
        <dbReference type="ARBA" id="ARBA00023125"/>
    </source>
</evidence>
<feature type="region of interest" description="Disordered" evidence="14">
    <location>
        <begin position="2048"/>
        <end position="2072"/>
    </location>
</feature>
<keyword evidence="4" id="KW-0064">Aspartyl protease</keyword>
<dbReference type="Pfam" id="PF17921">
    <property type="entry name" value="Integrase_H2C2"/>
    <property type="match status" value="1"/>
</dbReference>
<dbReference type="EC" id="2.7.7.49" evidence="1"/>
<dbReference type="InterPro" id="IPR001584">
    <property type="entry name" value="Integrase_cat-core"/>
</dbReference>
<evidence type="ECO:0000256" key="6">
    <source>
        <dbReference type="ARBA" id="ARBA00022842"/>
    </source>
</evidence>
<feature type="compositionally biased region" description="Low complexity" evidence="14">
    <location>
        <begin position="436"/>
        <end position="452"/>
    </location>
</feature>
<dbReference type="Gene3D" id="3.10.10.10">
    <property type="entry name" value="HIV Type 1 Reverse Transcriptase, subunit A, domain 1"/>
    <property type="match status" value="1"/>
</dbReference>
<feature type="compositionally biased region" description="Polar residues" evidence="14">
    <location>
        <begin position="404"/>
        <end position="413"/>
    </location>
</feature>
<reference evidence="17 18" key="1">
    <citation type="submission" date="2022-01" db="EMBL/GenBank/DDBJ databases">
        <title>A chromosomal length assembly of Cordylochernes scorpioides.</title>
        <authorList>
            <person name="Zeh D."/>
            <person name="Zeh J."/>
        </authorList>
    </citation>
    <scope>NUCLEOTIDE SEQUENCE [LARGE SCALE GENOMIC DNA]</scope>
    <source>
        <strain evidence="17">IN4F17</strain>
        <tissue evidence="17">Whole Body</tissue>
    </source>
</reference>
<dbReference type="InterPro" id="IPR043502">
    <property type="entry name" value="DNA/RNA_pol_sf"/>
</dbReference>
<dbReference type="Gene3D" id="3.30.420.10">
    <property type="entry name" value="Ribonuclease H-like superfamily/Ribonuclease H"/>
    <property type="match status" value="3"/>
</dbReference>
<feature type="compositionally biased region" description="Basic residues" evidence="14">
    <location>
        <begin position="2063"/>
        <end position="2072"/>
    </location>
</feature>
<evidence type="ECO:0000256" key="3">
    <source>
        <dbReference type="ARBA" id="ARBA00022723"/>
    </source>
</evidence>
<evidence type="ECO:0000313" key="18">
    <source>
        <dbReference type="Proteomes" id="UP001235939"/>
    </source>
</evidence>
<keyword evidence="7" id="KW-0229">DNA integration</keyword>
<dbReference type="InterPro" id="IPR056924">
    <property type="entry name" value="SH3_Tf2-1"/>
</dbReference>
<evidence type="ECO:0000256" key="13">
    <source>
        <dbReference type="SAM" id="Coils"/>
    </source>
</evidence>
<organism evidence="17 18">
    <name type="scientific">Cordylochernes scorpioides</name>
    <dbReference type="NCBI Taxonomy" id="51811"/>
    <lineage>
        <taxon>Eukaryota</taxon>
        <taxon>Metazoa</taxon>
        <taxon>Ecdysozoa</taxon>
        <taxon>Arthropoda</taxon>
        <taxon>Chelicerata</taxon>
        <taxon>Arachnida</taxon>
        <taxon>Pseudoscorpiones</taxon>
        <taxon>Cheliferoidea</taxon>
        <taxon>Chernetidae</taxon>
        <taxon>Cordylochernes</taxon>
    </lineage>
</organism>
<feature type="domain" description="Integrase catalytic" evidence="16">
    <location>
        <begin position="1689"/>
        <end position="1864"/>
    </location>
</feature>
<keyword evidence="18" id="KW-1185">Reference proteome</keyword>
<feature type="domain" description="Integrase catalytic" evidence="16">
    <location>
        <begin position="1036"/>
        <end position="1194"/>
    </location>
</feature>
<name>A0ABY6KM70_9ARAC</name>
<dbReference type="PROSITE" id="PS50878">
    <property type="entry name" value="RT_POL"/>
    <property type="match status" value="1"/>
</dbReference>
<keyword evidence="6" id="KW-0460">Magnesium</keyword>
<dbReference type="InterPro" id="IPR012337">
    <property type="entry name" value="RNaseH-like_sf"/>
</dbReference>
<protein>
    <recommendedName>
        <fullName evidence="1">RNA-directed DNA polymerase</fullName>
        <ecNumber evidence="1">2.7.7.49</ecNumber>
    </recommendedName>
</protein>
<dbReference type="Pfam" id="PF00078">
    <property type="entry name" value="RVT_1"/>
    <property type="match status" value="1"/>
</dbReference>
<dbReference type="Pfam" id="PF24626">
    <property type="entry name" value="SH3_Tf2-1"/>
    <property type="match status" value="1"/>
</dbReference>
<keyword evidence="11" id="KW-0233">DNA recombination</keyword>
<dbReference type="PANTHER" id="PTHR37984">
    <property type="entry name" value="PROTEIN CBG26694"/>
    <property type="match status" value="1"/>
</dbReference>
<evidence type="ECO:0000256" key="12">
    <source>
        <dbReference type="ARBA" id="ARBA00023268"/>
    </source>
</evidence>
<sequence>MMQQPPYSPDLVPCDFFLFPKLKRPMKGRRYATLDEIKTASKEELKKILKNDFLKCFEDWKNRWHKCIISHGDYFEGDKIGLVKTINDILNSTGFSYLINCTDKDFLQDELPLIIRTAIDQSIQGDWARINNTKLYPHYRNLKKTSLPEGYLSDNLPFIFKRHIAQLRVLYTFFRENHKNIFGEAELLLNRQDHYSTRITTVKVDRMNQDDKEARVQEIGEFPNNDHGPTTSPPHLSTIILQLATILERLQPLHPRDLDLPAFDENPRGLIPRQDRHNLRKFFAAKAQHYNTLEEYFRTKTTLGMQLNLPRPVIIEALTEGLPTGDQRLVRVVPPKSLSEWYELTSRVRGNFSPQPPRGPDNPPRMEGPYHNTPRPPPRAQNYAAIPPSPCKFCQGQHWHSQCQQRPASNAQRGQAYHASHHRQGPFNQANNGRQTTSSTTPDAPTTSDTSPKQLTYAQTELSNPNCPTQFDFLLHNYQHIFSENKFDVPTLNIPPVKINTTSDKIITLRPYRVPYCDLKEIQNQVAEMLKYNIIEKSYSPFASPVTLVTKRDKTKRFCIDYRKLNDIIQPDIHPPPVIDSVLDKLSRAKIFSSVDIASAYWQVEIAPESRPLLAFVTPDGQYQWTRLPFGLRNSPQIYERSISQIIQKHNLQHIEHYFDDFIIFSESTEEHIQHLTKFFEVCQAENIRLNYNKCEFFKTSIEFLGYTISAGTYTPQLRNLDTINAIKPPYNQKSLQSFLGAINVYHKFIPNYARLRTPLNNLLKKNVNWHWSDACQQAFETLKKCLTTQPVLHLFQEGLPCQLYCDASTQGIAGILKQVHPNNQIHPVQFYSRALRPHEQNYNISELECLAIIESVEKFRIYLTGTKFTIFSDHHALQWLKSIKNPAGRLFRWSLRLSTYDYEIRYIKGTLQYEADLLSRNPFCGLLDADTIKIHQNNTPTHPHITQDTNGLHTITRKGVTKILMPEKIRNTLLNKVHLEYNHPGISQMSRLVSGQYHWAGMSRDIKNHVNSCTTCQLTKHPKGPTYGELGQTPPATKPFDLISIDTVSGFAKYGNSKTHLHVIVDHMTRYAWTFPSKSTSTLTYIQAIKKVLVYGSPKRLLSDRAPAFTSEKFRRFLVAHGIQPLNTTSNNPQANGLCERLNSTITGKLRLLHLENPKTSWTKLDNKVTQVYNNTPHSVTGFPPSYLLFGIIPTELSNHINPYPPIDIARQQAYQRTQLKHDKDKQKFDLNHKTPNFEIGDLVLVKVYHHPNTGKLTPYFTGPYTILEVISPNVVKINRPNQLLNKEHDTIHVNKLRPYTESVPHIAPPTMQAYFAQPKDNDSFPFRHLSPDLFQEYQLPIKPTSSQPLPPLTPNLFTLIQIDPTSSNNFSPVPHLQFNHEPTPSQVTTSTLQHQWLSPQLISLIKHIGYNMKTFLIFHLILLIYTLTMPFSTVPLITLIYIGIYAQETDRLFQLQEAIFQLLTIISQDKPVVGETGYLGTTWSLDPEWWPDSWSVLCRQIIARFLICSELLLGSALQLDSVIATLAVSLNITTGGEENQPFYRTVRLTKSCNCNYHSISTFLQPGIEVGVYKNIKNGSNRRGFLEILEVNKDEEQFQKTAELLNKLFPDDKDNEDTTFHKNIRNYTLGFHNKENIIITPNEVNRIIDELNSKKMPGIDNISNNMIKHTKQLIVPILVKLFQKCLDLNYYPNEWKKSEVIIIPEPVGRRTKRWPLCLFSNFLDVVAINSAVIYKAVKQDGGMARKDFIKQLALQLMRDALNMRNQAKNLSRDLQVLIQKHAGTSSLEGVCKAMGVGAVNTTAWRPQSNGAVERLNRTVIESLRRCTAGNNWDTTLPMVALAIRTTVHSSTGFTPAKLVFGHELRLPQPFQEGELNPVCEDSITEMAAFYERELVEEVERAREVVRQTYLKEQQEARAEFEARELRTFETGDLALVKRMHETKGRHKFEPRYRGPYEVLQRTGDTVYLLKELETGHLDKIHIDRMKAYHAPVKTYPTGDGNTQEQIDSITDDEDHWVHPTYPIYSHRTVEPVEPRETATLRNPPEVVNRAIGGNVDGPGIRRSTRVKRPTD</sequence>
<evidence type="ECO:0000256" key="9">
    <source>
        <dbReference type="ARBA" id="ARBA00022932"/>
    </source>
</evidence>
<feature type="region of interest" description="Disordered" evidence="14">
    <location>
        <begin position="349"/>
        <end position="384"/>
    </location>
</feature>
<dbReference type="InterPro" id="IPR000477">
    <property type="entry name" value="RT_dom"/>
</dbReference>
<keyword evidence="9" id="KW-0548">Nucleotidyltransferase</keyword>
<dbReference type="InterPro" id="IPR041588">
    <property type="entry name" value="Integrase_H2C2"/>
</dbReference>
<dbReference type="PANTHER" id="PTHR37984:SF5">
    <property type="entry name" value="PROTEIN NYNRIN-LIKE"/>
    <property type="match status" value="1"/>
</dbReference>
<feature type="coiled-coil region" evidence="13">
    <location>
        <begin position="1754"/>
        <end position="1781"/>
    </location>
</feature>
<dbReference type="Pfam" id="PF17919">
    <property type="entry name" value="RT_RNaseH_2"/>
    <property type="match status" value="1"/>
</dbReference>
<evidence type="ECO:0000259" key="16">
    <source>
        <dbReference type="PROSITE" id="PS50994"/>
    </source>
</evidence>
<feature type="compositionally biased region" description="Polar residues" evidence="14">
    <location>
        <begin position="426"/>
        <end position="435"/>
    </location>
</feature>
<evidence type="ECO:0000256" key="5">
    <source>
        <dbReference type="ARBA" id="ARBA00022801"/>
    </source>
</evidence>
<dbReference type="SUPFAM" id="SSF53098">
    <property type="entry name" value="Ribonuclease H-like"/>
    <property type="match status" value="2"/>
</dbReference>
<dbReference type="InterPro" id="IPR050951">
    <property type="entry name" value="Retrovirus_Pol_polyprotein"/>
</dbReference>
<evidence type="ECO:0000313" key="17">
    <source>
        <dbReference type="EMBL" id="UYV69956.1"/>
    </source>
</evidence>
<feature type="domain" description="Reverse transcriptase" evidence="15">
    <location>
        <begin position="530"/>
        <end position="709"/>
    </location>
</feature>
<evidence type="ECO:0000256" key="1">
    <source>
        <dbReference type="ARBA" id="ARBA00012493"/>
    </source>
</evidence>
<keyword evidence="9" id="KW-0239">DNA-directed DNA polymerase</keyword>
<keyword evidence="9" id="KW-0808">Transferase</keyword>
<evidence type="ECO:0000256" key="4">
    <source>
        <dbReference type="ARBA" id="ARBA00022750"/>
    </source>
</evidence>
<feature type="compositionally biased region" description="Pro residues" evidence="14">
    <location>
        <begin position="354"/>
        <end position="363"/>
    </location>
</feature>
<keyword evidence="3" id="KW-0479">Metal-binding</keyword>
<keyword evidence="5" id="KW-0378">Hydrolase</keyword>
<evidence type="ECO:0000256" key="7">
    <source>
        <dbReference type="ARBA" id="ARBA00022908"/>
    </source>
</evidence>
<dbReference type="InterPro" id="IPR043128">
    <property type="entry name" value="Rev_trsase/Diguanyl_cyclase"/>
</dbReference>
<dbReference type="Gene3D" id="3.30.70.270">
    <property type="match status" value="2"/>
</dbReference>
<dbReference type="InterPro" id="IPR036397">
    <property type="entry name" value="RNaseH_sf"/>
</dbReference>
<dbReference type="SUPFAM" id="SSF56672">
    <property type="entry name" value="DNA/RNA polymerases"/>
    <property type="match status" value="1"/>
</dbReference>
<keyword evidence="2" id="KW-0645">Protease</keyword>
<evidence type="ECO:0000256" key="2">
    <source>
        <dbReference type="ARBA" id="ARBA00022670"/>
    </source>
</evidence>
<dbReference type="CDD" id="cd01647">
    <property type="entry name" value="RT_LTR"/>
    <property type="match status" value="1"/>
</dbReference>
<dbReference type="InterPro" id="IPR041577">
    <property type="entry name" value="RT_RNaseH_2"/>
</dbReference>
<dbReference type="Pfam" id="PF00665">
    <property type="entry name" value="rve"/>
    <property type="match status" value="1"/>
</dbReference>
<keyword evidence="8" id="KW-0695">RNA-directed DNA polymerase</keyword>
<dbReference type="EMBL" id="CP092869">
    <property type="protein sequence ID" value="UYV69956.1"/>
    <property type="molecule type" value="Genomic_DNA"/>
</dbReference>
<dbReference type="PROSITE" id="PS50994">
    <property type="entry name" value="INTEGRASE"/>
    <property type="match status" value="2"/>
</dbReference>
<evidence type="ECO:0000259" key="15">
    <source>
        <dbReference type="PROSITE" id="PS50878"/>
    </source>
</evidence>
<keyword evidence="12" id="KW-0511">Multifunctional enzyme</keyword>